<proteinExistence type="predicted"/>
<keyword evidence="1" id="KW-0812">Transmembrane</keyword>
<reference evidence="2" key="1">
    <citation type="submission" date="2020-05" db="EMBL/GenBank/DDBJ databases">
        <authorList>
            <person name="Chiriac C."/>
            <person name="Salcher M."/>
            <person name="Ghai R."/>
            <person name="Kavagutti S V."/>
        </authorList>
    </citation>
    <scope>NUCLEOTIDE SEQUENCE</scope>
</reference>
<sequence>MLRRAQVLSTLIELAGIAAITVGTAFIFWPAALIVSGIALVAIGYSLGIETGKQQ</sequence>
<keyword evidence="1" id="KW-0472">Membrane</keyword>
<accession>A0A6J7WQY6</accession>
<dbReference type="EMBL" id="LR798252">
    <property type="protein sequence ID" value="CAB5217783.1"/>
    <property type="molecule type" value="Genomic_DNA"/>
</dbReference>
<name>A0A6J7WQY6_9CAUD</name>
<protein>
    <submittedName>
        <fullName evidence="2">Uncharacterized protein</fullName>
    </submittedName>
</protein>
<feature type="transmembrane region" description="Helical" evidence="1">
    <location>
        <begin position="12"/>
        <end position="45"/>
    </location>
</feature>
<keyword evidence="1" id="KW-1133">Transmembrane helix</keyword>
<evidence type="ECO:0000256" key="1">
    <source>
        <dbReference type="SAM" id="Phobius"/>
    </source>
</evidence>
<evidence type="ECO:0000313" key="2">
    <source>
        <dbReference type="EMBL" id="CAB5217783.1"/>
    </source>
</evidence>
<gene>
    <name evidence="2" type="ORF">UFOVP209_16</name>
</gene>
<organism evidence="2">
    <name type="scientific">uncultured Caudovirales phage</name>
    <dbReference type="NCBI Taxonomy" id="2100421"/>
    <lineage>
        <taxon>Viruses</taxon>
        <taxon>Duplodnaviria</taxon>
        <taxon>Heunggongvirae</taxon>
        <taxon>Uroviricota</taxon>
        <taxon>Caudoviricetes</taxon>
        <taxon>Peduoviridae</taxon>
        <taxon>Maltschvirus</taxon>
        <taxon>Maltschvirus maltsch</taxon>
    </lineage>
</organism>